<evidence type="ECO:0000313" key="2">
    <source>
        <dbReference type="EnsemblProtists" id="PYU1_T004959"/>
    </source>
</evidence>
<feature type="region of interest" description="Disordered" evidence="1">
    <location>
        <begin position="1"/>
        <end position="42"/>
    </location>
</feature>
<organism evidence="2 3">
    <name type="scientific">Globisporangium ultimum (strain ATCC 200006 / CBS 805.95 / DAOM BR144)</name>
    <name type="common">Pythium ultimum</name>
    <dbReference type="NCBI Taxonomy" id="431595"/>
    <lineage>
        <taxon>Eukaryota</taxon>
        <taxon>Sar</taxon>
        <taxon>Stramenopiles</taxon>
        <taxon>Oomycota</taxon>
        <taxon>Peronosporomycetes</taxon>
        <taxon>Pythiales</taxon>
        <taxon>Pythiaceae</taxon>
        <taxon>Globisporangium</taxon>
    </lineage>
</organism>
<dbReference type="AlphaFoldDB" id="K3WJ17"/>
<evidence type="ECO:0000256" key="1">
    <source>
        <dbReference type="SAM" id="MobiDB-lite"/>
    </source>
</evidence>
<dbReference type="EMBL" id="GL376564">
    <property type="status" value="NOT_ANNOTATED_CDS"/>
    <property type="molecule type" value="Genomic_DNA"/>
</dbReference>
<dbReference type="InParanoid" id="K3WJ17"/>
<dbReference type="VEuPathDB" id="FungiDB:PYU1_G004948"/>
<reference evidence="3" key="2">
    <citation type="submission" date="2010-04" db="EMBL/GenBank/DDBJ databases">
        <authorList>
            <person name="Buell R."/>
            <person name="Hamilton J."/>
            <person name="Hostetler J."/>
        </authorList>
    </citation>
    <scope>NUCLEOTIDE SEQUENCE [LARGE SCALE GENOMIC DNA]</scope>
    <source>
        <strain evidence="3">DAOM:BR144</strain>
    </source>
</reference>
<dbReference type="EnsemblProtists" id="PYU1_T004959">
    <property type="protein sequence ID" value="PYU1_T004959"/>
    <property type="gene ID" value="PYU1_G004948"/>
</dbReference>
<keyword evidence="3" id="KW-1185">Reference proteome</keyword>
<reference evidence="2" key="3">
    <citation type="submission" date="2015-02" db="UniProtKB">
        <authorList>
            <consortium name="EnsemblProtists"/>
        </authorList>
    </citation>
    <scope>IDENTIFICATION</scope>
    <source>
        <strain evidence="2">DAOM BR144</strain>
    </source>
</reference>
<dbReference type="eggNOG" id="ENOG502RBF2">
    <property type="taxonomic scope" value="Eukaryota"/>
</dbReference>
<dbReference type="OMA" id="SFNEDFR"/>
<accession>K3WJ17</accession>
<proteinExistence type="predicted"/>
<name>K3WJ17_GLOUD</name>
<dbReference type="Proteomes" id="UP000019132">
    <property type="component" value="Unassembled WGS sequence"/>
</dbReference>
<evidence type="ECO:0000313" key="3">
    <source>
        <dbReference type="Proteomes" id="UP000019132"/>
    </source>
</evidence>
<dbReference type="HOGENOM" id="CLU_082585_0_0_1"/>
<reference evidence="3" key="1">
    <citation type="journal article" date="2010" name="Genome Biol.">
        <title>Genome sequence of the necrotrophic plant pathogen Pythium ultimum reveals original pathogenicity mechanisms and effector repertoire.</title>
        <authorList>
            <person name="Levesque C.A."/>
            <person name="Brouwer H."/>
            <person name="Cano L."/>
            <person name="Hamilton J.P."/>
            <person name="Holt C."/>
            <person name="Huitema E."/>
            <person name="Raffaele S."/>
            <person name="Robideau G.P."/>
            <person name="Thines M."/>
            <person name="Win J."/>
            <person name="Zerillo M.M."/>
            <person name="Beakes G.W."/>
            <person name="Boore J.L."/>
            <person name="Busam D."/>
            <person name="Dumas B."/>
            <person name="Ferriera S."/>
            <person name="Fuerstenberg S.I."/>
            <person name="Gachon C.M."/>
            <person name="Gaulin E."/>
            <person name="Govers F."/>
            <person name="Grenville-Briggs L."/>
            <person name="Horner N."/>
            <person name="Hostetler J."/>
            <person name="Jiang R.H."/>
            <person name="Johnson J."/>
            <person name="Krajaejun T."/>
            <person name="Lin H."/>
            <person name="Meijer H.J."/>
            <person name="Moore B."/>
            <person name="Morris P."/>
            <person name="Phuntmart V."/>
            <person name="Puiu D."/>
            <person name="Shetty J."/>
            <person name="Stajich J.E."/>
            <person name="Tripathy S."/>
            <person name="Wawra S."/>
            <person name="van West P."/>
            <person name="Whitty B.R."/>
            <person name="Coutinho P.M."/>
            <person name="Henrissat B."/>
            <person name="Martin F."/>
            <person name="Thomas P.D."/>
            <person name="Tyler B.M."/>
            <person name="De Vries R.P."/>
            <person name="Kamoun S."/>
            <person name="Yandell M."/>
            <person name="Tisserat N."/>
            <person name="Buell C.R."/>
        </authorList>
    </citation>
    <scope>NUCLEOTIDE SEQUENCE</scope>
    <source>
        <strain evidence="3">DAOM:BR144</strain>
    </source>
</reference>
<sequence>MQHERAGDESSASIFDSRLPHDDPQQLVAQGDIRQVSASQVKPKSLEEKAYLGSGSKSIVKTTSHTSKTTSSPKAILYESFQSQEELKVLKAIVAREQGLDLLLQYCTSFEEDCSVELLETILHVRELSLDTINTIAGWRRRMVQKLPFMWRSVNYLLKMACDLDFLSRSHLAIAAMDGVRLVKRNPFSTIGGLDQSMSMLWQRELPEEDDLPVLLDSTSFGDSVGVDLPSKIRLAESFLLLEEKRFGKLPKADSLLLDFRMKALVKSEADFASKSRFGKVKSSDSDTGSRTSI</sequence>
<protein>
    <submittedName>
        <fullName evidence="2">Uncharacterized protein</fullName>
    </submittedName>
</protein>